<accession>A0ABY3FN39</accession>
<evidence type="ECO:0000313" key="1">
    <source>
        <dbReference type="EMBL" id="TWI03106.1"/>
    </source>
</evidence>
<evidence type="ECO:0000313" key="2">
    <source>
        <dbReference type="Proteomes" id="UP000317519"/>
    </source>
</evidence>
<comment type="caution">
    <text evidence="1">The sequence shown here is derived from an EMBL/GenBank/DDBJ whole genome shotgun (WGS) entry which is preliminary data.</text>
</comment>
<proteinExistence type="predicted"/>
<protein>
    <submittedName>
        <fullName evidence="1">Uncharacterized protein</fullName>
    </submittedName>
</protein>
<dbReference type="EMBL" id="VLKO01000001">
    <property type="protein sequence ID" value="TWI03106.1"/>
    <property type="molecule type" value="Genomic_DNA"/>
</dbReference>
<sequence length="102" mass="11725">MKAYLYIDNDKIGEVYFTIIDENMGVISGDLIANEIYKKYQRTIQQNFESQGISNIDNFNFRILLEDNTELKQQGGIGVTDSKDFDEINVECIGLDLTLFEN</sequence>
<reference evidence="1 2" key="1">
    <citation type="journal article" date="2015" name="Stand. Genomic Sci.">
        <title>Genomic Encyclopedia of Bacterial and Archaeal Type Strains, Phase III: the genomes of soil and plant-associated and newly described type strains.</title>
        <authorList>
            <person name="Whitman W.B."/>
            <person name="Woyke T."/>
            <person name="Klenk H.P."/>
            <person name="Zhou Y."/>
            <person name="Lilburn T.G."/>
            <person name="Beck B.J."/>
            <person name="De Vos P."/>
            <person name="Vandamme P."/>
            <person name="Eisen J.A."/>
            <person name="Garrity G."/>
            <person name="Hugenholtz P."/>
            <person name="Kyrpides N.C."/>
        </authorList>
    </citation>
    <scope>NUCLEOTIDE SEQUENCE [LARGE SCALE GENOMIC DNA]</scope>
    <source>
        <strain evidence="1 2">CGMCC 1.6847</strain>
    </source>
</reference>
<name>A0ABY3FN39_9FLAO</name>
<gene>
    <name evidence="1" type="ORF">IQ05_00031</name>
</gene>
<dbReference type="Proteomes" id="UP000317519">
    <property type="component" value="Unassembled WGS sequence"/>
</dbReference>
<keyword evidence="2" id="KW-1185">Reference proteome</keyword>
<organism evidence="1 2">
    <name type="scientific">Flavobacterium tiangeerense</name>
    <dbReference type="NCBI Taxonomy" id="459471"/>
    <lineage>
        <taxon>Bacteria</taxon>
        <taxon>Pseudomonadati</taxon>
        <taxon>Bacteroidota</taxon>
        <taxon>Flavobacteriia</taxon>
        <taxon>Flavobacteriales</taxon>
        <taxon>Flavobacteriaceae</taxon>
        <taxon>Flavobacterium</taxon>
    </lineage>
</organism>
<dbReference type="RefSeq" id="WP_144888911.1">
    <property type="nucleotide sequence ID" value="NZ_VLKO01000001.1"/>
</dbReference>